<keyword evidence="8" id="KW-0862">Zinc</keyword>
<dbReference type="Pfam" id="PF22191">
    <property type="entry name" value="IBR_1"/>
    <property type="match status" value="1"/>
</dbReference>
<evidence type="ECO:0000256" key="5">
    <source>
        <dbReference type="ARBA" id="ARBA00022737"/>
    </source>
</evidence>
<keyword evidence="5" id="KW-0677">Repeat</keyword>
<dbReference type="Proteomes" id="UP000799302">
    <property type="component" value="Unassembled WGS sequence"/>
</dbReference>
<evidence type="ECO:0000256" key="2">
    <source>
        <dbReference type="ARBA" id="ARBA00012251"/>
    </source>
</evidence>
<dbReference type="Gene3D" id="1.20.120.1750">
    <property type="match status" value="1"/>
</dbReference>
<dbReference type="EMBL" id="MU004233">
    <property type="protein sequence ID" value="KAF2671204.1"/>
    <property type="molecule type" value="Genomic_DNA"/>
</dbReference>
<dbReference type="GO" id="GO:0008270">
    <property type="term" value="F:zinc ion binding"/>
    <property type="evidence" value="ECO:0007669"/>
    <property type="project" value="UniProtKB-KW"/>
</dbReference>
<dbReference type="PROSITE" id="PS51873">
    <property type="entry name" value="TRIAD"/>
    <property type="match status" value="1"/>
</dbReference>
<dbReference type="InterPro" id="IPR017907">
    <property type="entry name" value="Znf_RING_CS"/>
</dbReference>
<dbReference type="SUPFAM" id="SSF57850">
    <property type="entry name" value="RING/U-box"/>
    <property type="match status" value="2"/>
</dbReference>
<feature type="domain" description="RING-type" evidence="9">
    <location>
        <begin position="1"/>
        <end position="130"/>
    </location>
</feature>
<dbReference type="InterPro" id="IPR002867">
    <property type="entry name" value="IBR_dom"/>
</dbReference>
<sequence length="139" mass="15769">MPDFHWCISSSCKSGQIHEVSLDGPVFRCHACGLRSCVAHNVPWHSGESCEEYTYRTRPKHQRKEDRASEKLVGRIAKICPGPNCGVKIQKTAGCDHMTCRQCTHEFCWICLASYTDIRRNGNGAHQPSCRYHSVDFEV</sequence>
<evidence type="ECO:0000256" key="3">
    <source>
        <dbReference type="ARBA" id="ARBA00022679"/>
    </source>
</evidence>
<reference evidence="10" key="1">
    <citation type="journal article" date="2020" name="Stud. Mycol.">
        <title>101 Dothideomycetes genomes: a test case for predicting lifestyles and emergence of pathogens.</title>
        <authorList>
            <person name="Haridas S."/>
            <person name="Albert R."/>
            <person name="Binder M."/>
            <person name="Bloem J."/>
            <person name="Labutti K."/>
            <person name="Salamov A."/>
            <person name="Andreopoulos B."/>
            <person name="Baker S."/>
            <person name="Barry K."/>
            <person name="Bills G."/>
            <person name="Bluhm B."/>
            <person name="Cannon C."/>
            <person name="Castanera R."/>
            <person name="Culley D."/>
            <person name="Daum C."/>
            <person name="Ezra D."/>
            <person name="Gonzalez J."/>
            <person name="Henrissat B."/>
            <person name="Kuo A."/>
            <person name="Liang C."/>
            <person name="Lipzen A."/>
            <person name="Lutzoni F."/>
            <person name="Magnuson J."/>
            <person name="Mondo S."/>
            <person name="Nolan M."/>
            <person name="Ohm R."/>
            <person name="Pangilinan J."/>
            <person name="Park H.-J."/>
            <person name="Ramirez L."/>
            <person name="Alfaro M."/>
            <person name="Sun H."/>
            <person name="Tritt A."/>
            <person name="Yoshinaga Y."/>
            <person name="Zwiers L.-H."/>
            <person name="Turgeon B."/>
            <person name="Goodwin S."/>
            <person name="Spatafora J."/>
            <person name="Crous P."/>
            <person name="Grigoriev I."/>
        </authorList>
    </citation>
    <scope>NUCLEOTIDE SEQUENCE</scope>
    <source>
        <strain evidence="10">CBS 115976</strain>
    </source>
</reference>
<evidence type="ECO:0000259" key="9">
    <source>
        <dbReference type="PROSITE" id="PS51873"/>
    </source>
</evidence>
<protein>
    <recommendedName>
        <fullName evidence="2">RBR-type E3 ubiquitin transferase</fullName>
        <ecNumber evidence="2">2.3.2.31</ecNumber>
    </recommendedName>
</protein>
<keyword evidence="7" id="KW-0833">Ubl conjugation pathway</keyword>
<dbReference type="InterPro" id="IPR044066">
    <property type="entry name" value="TRIAD_supradom"/>
</dbReference>
<dbReference type="Pfam" id="PF01485">
    <property type="entry name" value="IBR"/>
    <property type="match status" value="1"/>
</dbReference>
<evidence type="ECO:0000313" key="10">
    <source>
        <dbReference type="EMBL" id="KAF2671204.1"/>
    </source>
</evidence>
<dbReference type="GO" id="GO:0016567">
    <property type="term" value="P:protein ubiquitination"/>
    <property type="evidence" value="ECO:0007669"/>
    <property type="project" value="InterPro"/>
</dbReference>
<organism evidence="10 11">
    <name type="scientific">Microthyrium microscopicum</name>
    <dbReference type="NCBI Taxonomy" id="703497"/>
    <lineage>
        <taxon>Eukaryota</taxon>
        <taxon>Fungi</taxon>
        <taxon>Dikarya</taxon>
        <taxon>Ascomycota</taxon>
        <taxon>Pezizomycotina</taxon>
        <taxon>Dothideomycetes</taxon>
        <taxon>Dothideomycetes incertae sedis</taxon>
        <taxon>Microthyriales</taxon>
        <taxon>Microthyriaceae</taxon>
        <taxon>Microthyrium</taxon>
    </lineage>
</organism>
<evidence type="ECO:0000313" key="11">
    <source>
        <dbReference type="Proteomes" id="UP000799302"/>
    </source>
</evidence>
<dbReference type="PANTHER" id="PTHR11685">
    <property type="entry name" value="RBR FAMILY RING FINGER AND IBR DOMAIN-CONTAINING"/>
    <property type="match status" value="1"/>
</dbReference>
<evidence type="ECO:0000256" key="4">
    <source>
        <dbReference type="ARBA" id="ARBA00022723"/>
    </source>
</evidence>
<keyword evidence="6" id="KW-0863">Zinc-finger</keyword>
<evidence type="ECO:0000256" key="1">
    <source>
        <dbReference type="ARBA" id="ARBA00001798"/>
    </source>
</evidence>
<dbReference type="GO" id="GO:0061630">
    <property type="term" value="F:ubiquitin protein ligase activity"/>
    <property type="evidence" value="ECO:0007669"/>
    <property type="project" value="UniProtKB-EC"/>
</dbReference>
<dbReference type="AlphaFoldDB" id="A0A6A6UJZ1"/>
<dbReference type="InterPro" id="IPR031127">
    <property type="entry name" value="E3_UB_ligase_RBR"/>
</dbReference>
<keyword evidence="11" id="KW-1185">Reference proteome</keyword>
<accession>A0A6A6UJZ1</accession>
<evidence type="ECO:0000256" key="7">
    <source>
        <dbReference type="ARBA" id="ARBA00022786"/>
    </source>
</evidence>
<dbReference type="EC" id="2.3.2.31" evidence="2"/>
<dbReference type="OrthoDB" id="1431934at2759"/>
<evidence type="ECO:0000256" key="8">
    <source>
        <dbReference type="ARBA" id="ARBA00022833"/>
    </source>
</evidence>
<dbReference type="CDD" id="cd20335">
    <property type="entry name" value="BRcat_RBR"/>
    <property type="match status" value="1"/>
</dbReference>
<keyword evidence="4" id="KW-0479">Metal-binding</keyword>
<gene>
    <name evidence="10" type="ORF">BT63DRAFT_438699</name>
</gene>
<evidence type="ECO:0000256" key="6">
    <source>
        <dbReference type="ARBA" id="ARBA00022771"/>
    </source>
</evidence>
<name>A0A6A6UJZ1_9PEZI</name>
<proteinExistence type="predicted"/>
<dbReference type="PROSITE" id="PS00518">
    <property type="entry name" value="ZF_RING_1"/>
    <property type="match status" value="1"/>
</dbReference>
<keyword evidence="3" id="KW-0808">Transferase</keyword>
<comment type="catalytic activity">
    <reaction evidence="1">
        <text>[E2 ubiquitin-conjugating enzyme]-S-ubiquitinyl-L-cysteine + [acceptor protein]-L-lysine = [E2 ubiquitin-conjugating enzyme]-L-cysteine + [acceptor protein]-N(6)-ubiquitinyl-L-lysine.</text>
        <dbReference type="EC" id="2.3.2.31"/>
    </reaction>
</comment>
<dbReference type="SMART" id="SM00647">
    <property type="entry name" value="IBR"/>
    <property type="match status" value="2"/>
</dbReference>